<name>A0A5B9W8J4_9BACT</name>
<accession>A0A5B9W8J4</accession>
<dbReference type="KEGG" id="agv:OJF2_51480"/>
<gene>
    <name evidence="2" type="ORF">OJF2_51480</name>
</gene>
<evidence type="ECO:0000313" key="2">
    <source>
        <dbReference type="EMBL" id="QEH36564.1"/>
    </source>
</evidence>
<dbReference type="EMBL" id="CP042997">
    <property type="protein sequence ID" value="QEH36564.1"/>
    <property type="molecule type" value="Genomic_DNA"/>
</dbReference>
<dbReference type="AlphaFoldDB" id="A0A5B9W8J4"/>
<sequence length="78" mass="8861" precursor="true">MSAGKKLALLASFWLAMSAFTYGHAVKQFRAEERAECADDRKHSQNAPCSEDMVRFEALVASLFWPQHWSETLWSGQP</sequence>
<keyword evidence="1" id="KW-0732">Signal</keyword>
<feature type="signal peptide" evidence="1">
    <location>
        <begin position="1"/>
        <end position="21"/>
    </location>
</feature>
<dbReference type="RefSeq" id="WP_148596233.1">
    <property type="nucleotide sequence ID" value="NZ_CP042997.1"/>
</dbReference>
<reference evidence="2 3" key="1">
    <citation type="submission" date="2019-08" db="EMBL/GenBank/DDBJ databases">
        <title>Deep-cultivation of Planctomycetes and their phenomic and genomic characterization uncovers novel biology.</title>
        <authorList>
            <person name="Wiegand S."/>
            <person name="Jogler M."/>
            <person name="Boedeker C."/>
            <person name="Pinto D."/>
            <person name="Vollmers J."/>
            <person name="Rivas-Marin E."/>
            <person name="Kohn T."/>
            <person name="Peeters S.H."/>
            <person name="Heuer A."/>
            <person name="Rast P."/>
            <person name="Oberbeckmann S."/>
            <person name="Bunk B."/>
            <person name="Jeske O."/>
            <person name="Meyerdierks A."/>
            <person name="Storesund J.E."/>
            <person name="Kallscheuer N."/>
            <person name="Luecker S."/>
            <person name="Lage O.M."/>
            <person name="Pohl T."/>
            <person name="Merkel B.J."/>
            <person name="Hornburger P."/>
            <person name="Mueller R.-W."/>
            <person name="Bruemmer F."/>
            <person name="Labrenz M."/>
            <person name="Spormann A.M."/>
            <person name="Op den Camp H."/>
            <person name="Overmann J."/>
            <person name="Amann R."/>
            <person name="Jetten M.S.M."/>
            <person name="Mascher T."/>
            <person name="Medema M.H."/>
            <person name="Devos D.P."/>
            <person name="Kaster A.-K."/>
            <person name="Ovreas L."/>
            <person name="Rohde M."/>
            <person name="Galperin M.Y."/>
            <person name="Jogler C."/>
        </authorList>
    </citation>
    <scope>NUCLEOTIDE SEQUENCE [LARGE SCALE GENOMIC DNA]</scope>
    <source>
        <strain evidence="2 3">OJF2</strain>
    </source>
</reference>
<keyword evidence="3" id="KW-1185">Reference proteome</keyword>
<organism evidence="2 3">
    <name type="scientific">Aquisphaera giovannonii</name>
    <dbReference type="NCBI Taxonomy" id="406548"/>
    <lineage>
        <taxon>Bacteria</taxon>
        <taxon>Pseudomonadati</taxon>
        <taxon>Planctomycetota</taxon>
        <taxon>Planctomycetia</taxon>
        <taxon>Isosphaerales</taxon>
        <taxon>Isosphaeraceae</taxon>
        <taxon>Aquisphaera</taxon>
    </lineage>
</organism>
<evidence type="ECO:0000256" key="1">
    <source>
        <dbReference type="SAM" id="SignalP"/>
    </source>
</evidence>
<proteinExistence type="predicted"/>
<evidence type="ECO:0000313" key="3">
    <source>
        <dbReference type="Proteomes" id="UP000324233"/>
    </source>
</evidence>
<dbReference type="Proteomes" id="UP000324233">
    <property type="component" value="Chromosome"/>
</dbReference>
<protein>
    <submittedName>
        <fullName evidence="2">Uncharacterized protein</fullName>
    </submittedName>
</protein>
<feature type="chain" id="PRO_5022753799" evidence="1">
    <location>
        <begin position="22"/>
        <end position="78"/>
    </location>
</feature>